<dbReference type="InterPro" id="IPR003599">
    <property type="entry name" value="Ig_sub"/>
</dbReference>
<dbReference type="PANTHER" id="PTHR47633">
    <property type="entry name" value="IMMUNOGLOBULIN"/>
    <property type="match status" value="1"/>
</dbReference>
<evidence type="ECO:0000259" key="3">
    <source>
        <dbReference type="PROSITE" id="PS50835"/>
    </source>
</evidence>
<organism evidence="4 5">
    <name type="scientific">Rotaria socialis</name>
    <dbReference type="NCBI Taxonomy" id="392032"/>
    <lineage>
        <taxon>Eukaryota</taxon>
        <taxon>Metazoa</taxon>
        <taxon>Spiralia</taxon>
        <taxon>Gnathifera</taxon>
        <taxon>Rotifera</taxon>
        <taxon>Eurotatoria</taxon>
        <taxon>Bdelloidea</taxon>
        <taxon>Philodinida</taxon>
        <taxon>Philodinidae</taxon>
        <taxon>Rotaria</taxon>
    </lineage>
</organism>
<feature type="domain" description="Ig-like" evidence="3">
    <location>
        <begin position="472"/>
        <end position="565"/>
    </location>
</feature>
<feature type="compositionally biased region" description="Low complexity" evidence="2">
    <location>
        <begin position="67"/>
        <end position="77"/>
    </location>
</feature>
<keyword evidence="1" id="KW-0393">Immunoglobulin domain</keyword>
<reference evidence="4" key="1">
    <citation type="submission" date="2021-02" db="EMBL/GenBank/DDBJ databases">
        <authorList>
            <person name="Nowell W R."/>
        </authorList>
    </citation>
    <scope>NUCLEOTIDE SEQUENCE</scope>
</reference>
<feature type="compositionally biased region" description="Polar residues" evidence="2">
    <location>
        <begin position="21"/>
        <end position="31"/>
    </location>
</feature>
<feature type="region of interest" description="Disordered" evidence="2">
    <location>
        <begin position="252"/>
        <end position="272"/>
    </location>
</feature>
<dbReference type="PROSITE" id="PS50835">
    <property type="entry name" value="IG_LIKE"/>
    <property type="match status" value="2"/>
</dbReference>
<feature type="region of interest" description="Disordered" evidence="2">
    <location>
        <begin position="1"/>
        <end position="31"/>
    </location>
</feature>
<comment type="caution">
    <text evidence="4">The sequence shown here is derived from an EMBL/GenBank/DDBJ whole genome shotgun (WGS) entry which is preliminary data.</text>
</comment>
<dbReference type="InterPro" id="IPR003598">
    <property type="entry name" value="Ig_sub2"/>
</dbReference>
<dbReference type="InterPro" id="IPR036179">
    <property type="entry name" value="Ig-like_dom_sf"/>
</dbReference>
<evidence type="ECO:0000256" key="1">
    <source>
        <dbReference type="ARBA" id="ARBA00023319"/>
    </source>
</evidence>
<dbReference type="EMBL" id="CAJNYV010001118">
    <property type="protein sequence ID" value="CAF3405128.1"/>
    <property type="molecule type" value="Genomic_DNA"/>
</dbReference>
<dbReference type="InterPro" id="IPR013783">
    <property type="entry name" value="Ig-like_fold"/>
</dbReference>
<dbReference type="InterPro" id="IPR007110">
    <property type="entry name" value="Ig-like_dom"/>
</dbReference>
<evidence type="ECO:0000313" key="4">
    <source>
        <dbReference type="EMBL" id="CAF3405128.1"/>
    </source>
</evidence>
<accession>A0A818AJB9</accession>
<proteinExistence type="predicted"/>
<dbReference type="SMART" id="SM00408">
    <property type="entry name" value="IGc2"/>
    <property type="match status" value="2"/>
</dbReference>
<evidence type="ECO:0000256" key="2">
    <source>
        <dbReference type="SAM" id="MobiDB-lite"/>
    </source>
</evidence>
<name>A0A818AJB9_9BILA</name>
<dbReference type="SUPFAM" id="SSF48726">
    <property type="entry name" value="Immunoglobulin"/>
    <property type="match status" value="2"/>
</dbReference>
<evidence type="ECO:0000313" key="5">
    <source>
        <dbReference type="Proteomes" id="UP000663865"/>
    </source>
</evidence>
<gene>
    <name evidence="4" type="ORF">KIK155_LOCUS8498</name>
</gene>
<protein>
    <recommendedName>
        <fullName evidence="3">Ig-like domain-containing protein</fullName>
    </recommendedName>
</protein>
<dbReference type="FunFam" id="2.60.40.10:FF:000107">
    <property type="entry name" value="Myosin, light chain kinase a"/>
    <property type="match status" value="1"/>
</dbReference>
<feature type="region of interest" description="Disordered" evidence="2">
    <location>
        <begin position="49"/>
        <end position="78"/>
    </location>
</feature>
<dbReference type="Proteomes" id="UP000663865">
    <property type="component" value="Unassembled WGS sequence"/>
</dbReference>
<dbReference type="Pfam" id="PF07679">
    <property type="entry name" value="I-set"/>
    <property type="match status" value="2"/>
</dbReference>
<feature type="domain" description="Ig-like" evidence="3">
    <location>
        <begin position="578"/>
        <end position="667"/>
    </location>
</feature>
<dbReference type="InterPro" id="IPR013098">
    <property type="entry name" value="Ig_I-set"/>
</dbReference>
<dbReference type="AlphaFoldDB" id="A0A818AJB9"/>
<feature type="compositionally biased region" description="Basic residues" evidence="2">
    <location>
        <begin position="56"/>
        <end position="66"/>
    </location>
</feature>
<sequence>MYSYEHMPFGGFAPGRRRRTSQYPPSMSRPVSKNFNRISDFIFPDTVHVSLPPSSRQHHHHHHHHQQQQQQQQQRQQFINQRYQRTDNYSLPVLNQRDLIIVERLPIDELDDIDFVYREQYHQPNRSIQRRYSSTGYEYQVLSNEKHSTGLKNRSGAYREKLRDKRKRHTTDNAYHSILKTIVEKDQQPCKSKSNRNSNLILSYRTTLDPITDSESMTSINQENHQRRHNNDTSRYRVPINGAEPIMNEHARSRQFSSTISTRDSSSDTEITERHPKTMNCIRYQQDSSYVISPDIPAHDWEHLSSNDVHLQHQPNRFNPIAPTMVDASNYETVSNSNNLISSSVLNNVINNPINNQISSKDSTHHVSLCVNDLHTTLFIDEDTLNSTKANISNNNDKKAVIKTFIDRIIKRLQHFKCSLDNGLIHMRKRNTLTNGSIITDDNYSHTEIRKRKTDINHQSVDLADENKRIRPYFLIKPQSLLMLPNETAKLKCCFAGDPQPTLVWSHNESRIPDMQTSNDTTLSRYRTHKLHDINYLEIGPINLSDHGQIRCTIMNGFGREEVITQLLVVPSPADATPYIVQPLNDIIVVEGQPLKLSCAINGLQVTVNWFHNGRSISSMTQIKSDYNNERSIFSLSPCMKVDAGTVDCLVKNRFGEARTTCHIEVVSKSEVGNR</sequence>
<dbReference type="Gene3D" id="2.60.40.10">
    <property type="entry name" value="Immunoglobulins"/>
    <property type="match status" value="2"/>
</dbReference>
<dbReference type="SMART" id="SM00409">
    <property type="entry name" value="IG"/>
    <property type="match status" value="2"/>
</dbReference>